<feature type="domain" description="TonB-dependent receptor plug" evidence="11">
    <location>
        <begin position="255"/>
        <end position="375"/>
    </location>
</feature>
<evidence type="ECO:0000259" key="10">
    <source>
        <dbReference type="Pfam" id="PF00593"/>
    </source>
</evidence>
<keyword evidence="2 8" id="KW-0813">Transport</keyword>
<dbReference type="Pfam" id="PF13715">
    <property type="entry name" value="CarbopepD_reg_2"/>
    <property type="match status" value="1"/>
</dbReference>
<sequence>MRINSLLLWNMLLLGLVFGSSLSAYCQSSLAALPSERLARLSTESPVVKQVKEKSLRTVLEALEEKYGVFLSYDLKAVEHKTIEVKLEKALETDNSPVEEVLATFLKPVKLDFLKVKDRYYVIYPVEDKRQTPRLNHPSSSLVPPFATNQPPRVTFRKITLEKTITGQVLDMETDDPLPGVNVVVKGTTTGTVTDVDGNYRLTVADNAETLVFSSVGFTSEEVAIGNQTVINVTLAPDIQALSEVVVVGYGTQKKADITGAIATMEAKSIEERPLARVDQALVGQMAGVRVQQTSGVPGKGFRVQVRGTGSINANNEPLYVIDGFPLEAAGQNSSGGFSNGNPLDNINPNDIASIQVLKDASAAAIYGSRASNGVVIITTKSGQSGQARISFNAYTGFQEPTKHLDILTADEWVDRAIEMINYNWVNSGDGRTADQTSAEREAILGGFDRNVMIDDRWLQPGHPGLTYLDWQDEFFRRGVLQNYALSATGGNEFVKYYVSGDFLDQEGVAVGVNYRRYSARANVEVQASDKVKFGLNISPTYSIINDPGVEGKDQLTHITVGMVPVVEDSVGIMTGVAPYDIYTWGNSRVSPVATAQASIGENRTFRTLSTAYVQYDVLDGLALKTSFNLDNNDTQLKGYTPGRVSRNRNTTGSFDGYRRLTFVNENTISFDRTIAERHQLSAVAGISYSYNKLNSWDISGTFPSEGVTTLNAATIQPNSTSSFETQSVLLSYFGRVQYSFNDRYLLTASIRRDGSSRFGQDTKWGIFPSASAGWRISEENFMRNIAAVSDLKLRASWGLAGNNGIGDYSHIALLDIANYSFGGALGSGLVPQNYANPDLSWEQSETVDIGFDLGLLANRIYTSFDYYTKRNTDLLLNIPVPSATGFTTALTNIGEVLNKGWEVELTTRNLTGPLEWTTNLNFSHNTNEVVQLGPENTPILGGDFDINHNILKVGEPMYSFYVVQQIGILFQEDIDNGAALYGSEEAGDPKYLDANEDGVIDPDDRVLSGHPNPDYVWGVSNTLNYKGFDLSVLVQGQWGSKLYSTFGRAMNRTGMGFVDNALGRWAERWRSPEEPGNSEVPKTNSNFGRIKNTDWLYDASYVRVRNITLGYNLGNLINSDFISAARVYVTAENYFGHDNYTGGFNPEAVNTSGDDYGAFPLPKSVIFGVNLTF</sequence>
<keyword evidence="5 9" id="KW-0798">TonB box</keyword>
<dbReference type="InterPro" id="IPR012910">
    <property type="entry name" value="Plug_dom"/>
</dbReference>
<dbReference type="InterPro" id="IPR023996">
    <property type="entry name" value="TonB-dep_OMP_SusC/RagA"/>
</dbReference>
<dbReference type="SUPFAM" id="SSF56935">
    <property type="entry name" value="Porins"/>
    <property type="match status" value="1"/>
</dbReference>
<evidence type="ECO:0000256" key="6">
    <source>
        <dbReference type="ARBA" id="ARBA00023136"/>
    </source>
</evidence>
<keyword evidence="6 8" id="KW-0472">Membrane</keyword>
<keyword evidence="7 8" id="KW-0998">Cell outer membrane</keyword>
<reference evidence="12" key="2">
    <citation type="journal article" date="2024" name="Antonie Van Leeuwenhoek">
        <title>Roseihalotalea indica gen. nov., sp. nov., a halophilic Bacteroidetes from mesopelagic Southwest Indian Ocean with higher carbohydrate metabolic potential.</title>
        <authorList>
            <person name="Chen B."/>
            <person name="Zhang M."/>
            <person name="Lin D."/>
            <person name="Ye J."/>
            <person name="Tang K."/>
        </authorList>
    </citation>
    <scope>NUCLEOTIDE SEQUENCE</scope>
    <source>
        <strain evidence="12">TK19036</strain>
    </source>
</reference>
<feature type="domain" description="TonB-dependent receptor-like beta-barrel" evidence="10">
    <location>
        <begin position="580"/>
        <end position="1133"/>
    </location>
</feature>
<evidence type="ECO:0000256" key="3">
    <source>
        <dbReference type="ARBA" id="ARBA00022452"/>
    </source>
</evidence>
<dbReference type="Gene3D" id="2.40.170.20">
    <property type="entry name" value="TonB-dependent receptor, beta-barrel domain"/>
    <property type="match status" value="1"/>
</dbReference>
<keyword evidence="4 8" id="KW-0812">Transmembrane</keyword>
<comment type="subcellular location">
    <subcellularLocation>
        <location evidence="1 8">Cell outer membrane</location>
        <topology evidence="1 8">Multi-pass membrane protein</topology>
    </subcellularLocation>
</comment>
<dbReference type="FunFam" id="2.170.130.10:FF:000008">
    <property type="entry name" value="SusC/RagA family TonB-linked outer membrane protein"/>
    <property type="match status" value="1"/>
</dbReference>
<dbReference type="InterPro" id="IPR000531">
    <property type="entry name" value="Beta-barrel_TonB"/>
</dbReference>
<dbReference type="InterPro" id="IPR037066">
    <property type="entry name" value="Plug_dom_sf"/>
</dbReference>
<dbReference type="AlphaFoldDB" id="A0AA49GP36"/>
<name>A0AA49GP36_9BACT</name>
<organism evidence="12">
    <name type="scientific">Roseihalotalea indica</name>
    <dbReference type="NCBI Taxonomy" id="2867963"/>
    <lineage>
        <taxon>Bacteria</taxon>
        <taxon>Pseudomonadati</taxon>
        <taxon>Bacteroidota</taxon>
        <taxon>Cytophagia</taxon>
        <taxon>Cytophagales</taxon>
        <taxon>Catalimonadaceae</taxon>
        <taxon>Roseihalotalea</taxon>
    </lineage>
</organism>
<evidence type="ECO:0000256" key="1">
    <source>
        <dbReference type="ARBA" id="ARBA00004571"/>
    </source>
</evidence>
<dbReference type="InterPro" id="IPR036942">
    <property type="entry name" value="Beta-barrel_TonB_sf"/>
</dbReference>
<keyword evidence="3 8" id="KW-1134">Transmembrane beta strand</keyword>
<comment type="similarity">
    <text evidence="8 9">Belongs to the TonB-dependent receptor family.</text>
</comment>
<evidence type="ECO:0000256" key="9">
    <source>
        <dbReference type="RuleBase" id="RU003357"/>
    </source>
</evidence>
<evidence type="ECO:0000256" key="8">
    <source>
        <dbReference type="PROSITE-ProRule" id="PRU01360"/>
    </source>
</evidence>
<dbReference type="SUPFAM" id="SSF49464">
    <property type="entry name" value="Carboxypeptidase regulatory domain-like"/>
    <property type="match status" value="1"/>
</dbReference>
<proteinExistence type="inferred from homology"/>
<evidence type="ECO:0000256" key="2">
    <source>
        <dbReference type="ARBA" id="ARBA00022448"/>
    </source>
</evidence>
<evidence type="ECO:0000256" key="7">
    <source>
        <dbReference type="ARBA" id="ARBA00023237"/>
    </source>
</evidence>
<dbReference type="NCBIfam" id="TIGR04056">
    <property type="entry name" value="OMP_RagA_SusC"/>
    <property type="match status" value="1"/>
</dbReference>
<evidence type="ECO:0000259" key="11">
    <source>
        <dbReference type="Pfam" id="PF07715"/>
    </source>
</evidence>
<evidence type="ECO:0000256" key="4">
    <source>
        <dbReference type="ARBA" id="ARBA00022692"/>
    </source>
</evidence>
<dbReference type="NCBIfam" id="TIGR04057">
    <property type="entry name" value="SusC_RagA_signa"/>
    <property type="match status" value="1"/>
</dbReference>
<dbReference type="Pfam" id="PF07715">
    <property type="entry name" value="Plug"/>
    <property type="match status" value="1"/>
</dbReference>
<dbReference type="Gene3D" id="2.60.40.1120">
    <property type="entry name" value="Carboxypeptidase-like, regulatory domain"/>
    <property type="match status" value="1"/>
</dbReference>
<reference evidence="12" key="1">
    <citation type="journal article" date="2023" name="Comput. Struct. Biotechnol. J.">
        <title>Discovery of a novel marine Bacteroidetes with a rich repertoire of carbohydrate-active enzymes.</title>
        <authorList>
            <person name="Chen B."/>
            <person name="Liu G."/>
            <person name="Chen Q."/>
            <person name="Wang H."/>
            <person name="Liu L."/>
            <person name="Tang K."/>
        </authorList>
    </citation>
    <scope>NUCLEOTIDE SEQUENCE</scope>
    <source>
        <strain evidence="12">TK19036</strain>
    </source>
</reference>
<accession>A0AA49GP36</accession>
<dbReference type="InterPro" id="IPR039426">
    <property type="entry name" value="TonB-dep_rcpt-like"/>
</dbReference>
<gene>
    <name evidence="12" type="ORF">K4G66_01130</name>
</gene>
<dbReference type="GO" id="GO:0009279">
    <property type="term" value="C:cell outer membrane"/>
    <property type="evidence" value="ECO:0007669"/>
    <property type="project" value="UniProtKB-SubCell"/>
</dbReference>
<keyword evidence="12" id="KW-0675">Receptor</keyword>
<dbReference type="InterPro" id="IPR023997">
    <property type="entry name" value="TonB-dep_OMP_SusC/RagA_CS"/>
</dbReference>
<protein>
    <submittedName>
        <fullName evidence="12">TonB-dependent receptor</fullName>
    </submittedName>
</protein>
<dbReference type="Pfam" id="PF00593">
    <property type="entry name" value="TonB_dep_Rec_b-barrel"/>
    <property type="match status" value="1"/>
</dbReference>
<dbReference type="EMBL" id="CP120682">
    <property type="protein sequence ID" value="WKN37309.1"/>
    <property type="molecule type" value="Genomic_DNA"/>
</dbReference>
<evidence type="ECO:0000313" key="12">
    <source>
        <dbReference type="EMBL" id="WKN37309.1"/>
    </source>
</evidence>
<dbReference type="PROSITE" id="PS52016">
    <property type="entry name" value="TONB_DEPENDENT_REC_3"/>
    <property type="match status" value="1"/>
</dbReference>
<dbReference type="InterPro" id="IPR008969">
    <property type="entry name" value="CarboxyPept-like_regulatory"/>
</dbReference>
<dbReference type="Gene3D" id="2.170.130.10">
    <property type="entry name" value="TonB-dependent receptor, plug domain"/>
    <property type="match status" value="1"/>
</dbReference>
<evidence type="ECO:0000256" key="5">
    <source>
        <dbReference type="ARBA" id="ARBA00023077"/>
    </source>
</evidence>